<dbReference type="RefSeq" id="WP_128313729.1">
    <property type="nucleotide sequence ID" value="NZ_AP021927.1"/>
</dbReference>
<reference evidence="1 3" key="1">
    <citation type="submission" date="2019-12" db="EMBL/GenBank/DDBJ databases">
        <title>complete genome sequences of Aeromonas caviae str. WP2-W18-ESBL-01 isolated from wastewater treatment plant effluent.</title>
        <authorList>
            <person name="Sekizuka T."/>
            <person name="Itokawa K."/>
            <person name="Yatsu K."/>
            <person name="Inamine Y."/>
            <person name="Kuroda M."/>
        </authorList>
    </citation>
    <scope>NUCLEOTIDE SEQUENCE [LARGE SCALE GENOMIC DNA]</scope>
    <source>
        <strain evidence="1 3">WP2-W18-ESBL-01</strain>
    </source>
</reference>
<evidence type="ECO:0000313" key="2">
    <source>
        <dbReference type="EMBL" id="MDH1507138.1"/>
    </source>
</evidence>
<organism evidence="2 4">
    <name type="scientific">Aeromonas caviae</name>
    <name type="common">Aeromonas punctata</name>
    <dbReference type="NCBI Taxonomy" id="648"/>
    <lineage>
        <taxon>Bacteria</taxon>
        <taxon>Pseudomonadati</taxon>
        <taxon>Pseudomonadota</taxon>
        <taxon>Gammaproteobacteria</taxon>
        <taxon>Aeromonadales</taxon>
        <taxon>Aeromonadaceae</taxon>
        <taxon>Aeromonas</taxon>
    </lineage>
</organism>
<sequence length="328" mass="37999">MTSNSRYRPIGGEQEIAPDGLFYGVTNSGRSSLRWVLLSMKLQGKRVLAPDFICQVVIDVLNEYDIQVDFYNVKENLEFSLPICLDDYDALYIVKYFGHESAIFKKITHNSSLPLIIDSVFDVQQLDINAKTHWCCFNSFRKVSAIADFSQIISNMPLLTINKERIASFSKLKYQAKEAKYNFVNSSQGSEETYLDDFYNAEKIINKNHGIFEPEDRSIYLIGCFFSSLREEIQHRQQNLILAKKTLKNINYIDVFPDFPSFLPLLLNKRDEVRYELMRHSIYLAVHWPAIEQSGNTLSDKLLSLPLDSRYTIKEIECMCNIITMVEN</sequence>
<name>A0A443W1X0_AERCA</name>
<dbReference type="EMBL" id="AP021927">
    <property type="protein sequence ID" value="BBQ32557.1"/>
    <property type="molecule type" value="Genomic_DNA"/>
</dbReference>
<dbReference type="Proteomes" id="UP001161704">
    <property type="component" value="Unassembled WGS sequence"/>
</dbReference>
<dbReference type="EMBL" id="JAOCIZ010000099">
    <property type="protein sequence ID" value="MDH1507138.1"/>
    <property type="molecule type" value="Genomic_DNA"/>
</dbReference>
<proteinExistence type="predicted"/>
<dbReference type="InterPro" id="IPR015424">
    <property type="entry name" value="PyrdxlP-dep_Trfase"/>
</dbReference>
<accession>A0A443W1X0</accession>
<gene>
    <name evidence="2" type="ORF">N5I20_18995</name>
    <name evidence="1" type="ORF">WP2W18E01_41390</name>
</gene>
<dbReference type="AlphaFoldDB" id="A0A443W1X0"/>
<reference evidence="2" key="2">
    <citation type="submission" date="2022-09" db="EMBL/GenBank/DDBJ databases">
        <title>Intensive care unit water sources are persistently colonized with multi-drug resistant bacteria and are the site of extensive horizontal gene transfer of antibiotic resistance genes.</title>
        <authorList>
            <person name="Diorio-Toth L."/>
        </authorList>
    </citation>
    <scope>NUCLEOTIDE SEQUENCE</scope>
    <source>
        <strain evidence="2">GD03710</strain>
    </source>
</reference>
<evidence type="ECO:0000313" key="4">
    <source>
        <dbReference type="Proteomes" id="UP001161704"/>
    </source>
</evidence>
<protein>
    <submittedName>
        <fullName evidence="2">Uncharacterized protein</fullName>
    </submittedName>
</protein>
<dbReference type="Proteomes" id="UP000515756">
    <property type="component" value="Chromosome"/>
</dbReference>
<dbReference type="SUPFAM" id="SSF53383">
    <property type="entry name" value="PLP-dependent transferases"/>
    <property type="match status" value="1"/>
</dbReference>
<evidence type="ECO:0000313" key="1">
    <source>
        <dbReference type="EMBL" id="BBQ32557.1"/>
    </source>
</evidence>
<evidence type="ECO:0000313" key="3">
    <source>
        <dbReference type="Proteomes" id="UP000515756"/>
    </source>
</evidence>